<keyword evidence="3" id="KW-1185">Reference proteome</keyword>
<accession>A0A1Z5RP06</accession>
<gene>
    <name evidence="2" type="ORF">SORBI_3004G252700</name>
</gene>
<reference evidence="2 3" key="1">
    <citation type="journal article" date="2009" name="Nature">
        <title>The Sorghum bicolor genome and the diversification of grasses.</title>
        <authorList>
            <person name="Paterson A.H."/>
            <person name="Bowers J.E."/>
            <person name="Bruggmann R."/>
            <person name="Dubchak I."/>
            <person name="Grimwood J."/>
            <person name="Gundlach H."/>
            <person name="Haberer G."/>
            <person name="Hellsten U."/>
            <person name="Mitros T."/>
            <person name="Poliakov A."/>
            <person name="Schmutz J."/>
            <person name="Spannagl M."/>
            <person name="Tang H."/>
            <person name="Wang X."/>
            <person name="Wicker T."/>
            <person name="Bharti A.K."/>
            <person name="Chapman J."/>
            <person name="Feltus F.A."/>
            <person name="Gowik U."/>
            <person name="Grigoriev I.V."/>
            <person name="Lyons E."/>
            <person name="Maher C.A."/>
            <person name="Martis M."/>
            <person name="Narechania A."/>
            <person name="Otillar R.P."/>
            <person name="Penning B.W."/>
            <person name="Salamov A.A."/>
            <person name="Wang Y."/>
            <person name="Zhang L."/>
            <person name="Carpita N.C."/>
            <person name="Freeling M."/>
            <person name="Gingle A.R."/>
            <person name="Hash C.T."/>
            <person name="Keller B."/>
            <person name="Klein P."/>
            <person name="Kresovich S."/>
            <person name="McCann M.C."/>
            <person name="Ming R."/>
            <person name="Peterson D.G."/>
            <person name="Mehboob-ur-Rahman"/>
            <person name="Ware D."/>
            <person name="Westhoff P."/>
            <person name="Mayer K.F."/>
            <person name="Messing J."/>
            <person name="Rokhsar D.S."/>
        </authorList>
    </citation>
    <scope>NUCLEOTIDE SEQUENCE [LARGE SCALE GENOMIC DNA]</scope>
    <source>
        <strain evidence="3">cv. BTx623</strain>
    </source>
</reference>
<evidence type="ECO:0000313" key="3">
    <source>
        <dbReference type="Proteomes" id="UP000000768"/>
    </source>
</evidence>
<name>A0A1Z5RP06_SORBI</name>
<feature type="compositionally biased region" description="Low complexity" evidence="1">
    <location>
        <begin position="16"/>
        <end position="27"/>
    </location>
</feature>
<dbReference type="InParanoid" id="A0A1Z5RP06"/>
<dbReference type="EMBL" id="CM000763">
    <property type="protein sequence ID" value="OQU85474.1"/>
    <property type="molecule type" value="Genomic_DNA"/>
</dbReference>
<proteinExistence type="predicted"/>
<dbReference type="Gramene" id="OQU85474">
    <property type="protein sequence ID" value="OQU85474"/>
    <property type="gene ID" value="SORBI_3004G252700"/>
</dbReference>
<dbReference type="AlphaFoldDB" id="A0A1Z5RP06"/>
<protein>
    <submittedName>
        <fullName evidence="2">Uncharacterized protein</fullName>
    </submittedName>
</protein>
<evidence type="ECO:0000256" key="1">
    <source>
        <dbReference type="SAM" id="MobiDB-lite"/>
    </source>
</evidence>
<evidence type="ECO:0000313" key="2">
    <source>
        <dbReference type="EMBL" id="OQU85474.1"/>
    </source>
</evidence>
<dbReference type="Proteomes" id="UP000000768">
    <property type="component" value="Chromosome 4"/>
</dbReference>
<organism evidence="2 3">
    <name type="scientific">Sorghum bicolor</name>
    <name type="common">Sorghum</name>
    <name type="synonym">Sorghum vulgare</name>
    <dbReference type="NCBI Taxonomy" id="4558"/>
    <lineage>
        <taxon>Eukaryota</taxon>
        <taxon>Viridiplantae</taxon>
        <taxon>Streptophyta</taxon>
        <taxon>Embryophyta</taxon>
        <taxon>Tracheophyta</taxon>
        <taxon>Spermatophyta</taxon>
        <taxon>Magnoliopsida</taxon>
        <taxon>Liliopsida</taxon>
        <taxon>Poales</taxon>
        <taxon>Poaceae</taxon>
        <taxon>PACMAD clade</taxon>
        <taxon>Panicoideae</taxon>
        <taxon>Andropogonodae</taxon>
        <taxon>Andropogoneae</taxon>
        <taxon>Sorghinae</taxon>
        <taxon>Sorghum</taxon>
    </lineage>
</organism>
<sequence length="77" mass="8205">MEAGDPALPATEEQARVAGPRGACRPRAGARPHFLSRPKRVPPSLFIIWKSVKVGGCFGDGLAKGDGHHSTMQQTNK</sequence>
<feature type="region of interest" description="Disordered" evidence="1">
    <location>
        <begin position="1"/>
        <end position="36"/>
    </location>
</feature>
<reference evidence="3" key="2">
    <citation type="journal article" date="2018" name="Plant J.">
        <title>The Sorghum bicolor reference genome: improved assembly, gene annotations, a transcriptome atlas, and signatures of genome organization.</title>
        <authorList>
            <person name="McCormick R.F."/>
            <person name="Truong S.K."/>
            <person name="Sreedasyam A."/>
            <person name="Jenkins J."/>
            <person name="Shu S."/>
            <person name="Sims D."/>
            <person name="Kennedy M."/>
            <person name="Amirebrahimi M."/>
            <person name="Weers B.D."/>
            <person name="McKinley B."/>
            <person name="Mattison A."/>
            <person name="Morishige D.T."/>
            <person name="Grimwood J."/>
            <person name="Schmutz J."/>
            <person name="Mullet J.E."/>
        </authorList>
    </citation>
    <scope>NUCLEOTIDE SEQUENCE [LARGE SCALE GENOMIC DNA]</scope>
    <source>
        <strain evidence="3">cv. BTx623</strain>
    </source>
</reference>